<sequence>MIKLIKNEFKNFNFKKYIIGVIIANIVLLGFLSIITYPMKYLGLYFILDYKNIFTFIDSLVRAIFMMFSSVLISNIIIKKLKNNKKALISSGRMDREKVIVPKIIFIVLLTFLTMILSNVFLEVSFYFIDKSNNLVPNKLNVYMIEINTINIFIYAITSTLMNLISMYLGIVRESTFVTILTSIVLVCVVCSYNNGFSLNSIIIIPLLLATLGVISAYLSIKHIENLKIAKQ</sequence>
<evidence type="ECO:0000313" key="3">
    <source>
        <dbReference type="Proteomes" id="UP001501510"/>
    </source>
</evidence>
<accession>A0ABP3UYF8</accession>
<protein>
    <submittedName>
        <fullName evidence="2">ABC transporter permease</fullName>
    </submittedName>
</protein>
<organism evidence="2 3">
    <name type="scientific">Clostridium oceanicum</name>
    <dbReference type="NCBI Taxonomy" id="1543"/>
    <lineage>
        <taxon>Bacteria</taxon>
        <taxon>Bacillati</taxon>
        <taxon>Bacillota</taxon>
        <taxon>Clostridia</taxon>
        <taxon>Eubacteriales</taxon>
        <taxon>Clostridiaceae</taxon>
        <taxon>Clostridium</taxon>
    </lineage>
</organism>
<keyword evidence="1" id="KW-0812">Transmembrane</keyword>
<gene>
    <name evidence="2" type="ORF">GCM10008906_24010</name>
</gene>
<feature type="transmembrane region" description="Helical" evidence="1">
    <location>
        <begin position="177"/>
        <end position="196"/>
    </location>
</feature>
<dbReference type="Proteomes" id="UP001501510">
    <property type="component" value="Unassembled WGS sequence"/>
</dbReference>
<reference evidence="3" key="1">
    <citation type="journal article" date="2019" name="Int. J. Syst. Evol. Microbiol.">
        <title>The Global Catalogue of Microorganisms (GCM) 10K type strain sequencing project: providing services to taxonomists for standard genome sequencing and annotation.</title>
        <authorList>
            <consortium name="The Broad Institute Genomics Platform"/>
            <consortium name="The Broad Institute Genome Sequencing Center for Infectious Disease"/>
            <person name="Wu L."/>
            <person name="Ma J."/>
        </authorList>
    </citation>
    <scope>NUCLEOTIDE SEQUENCE [LARGE SCALE GENOMIC DNA]</scope>
    <source>
        <strain evidence="3">JCM 1407</strain>
    </source>
</reference>
<feature type="transmembrane region" description="Helical" evidence="1">
    <location>
        <begin position="21"/>
        <end position="39"/>
    </location>
</feature>
<feature type="transmembrane region" description="Helical" evidence="1">
    <location>
        <begin position="202"/>
        <end position="221"/>
    </location>
</feature>
<dbReference type="EMBL" id="BAAACG010000010">
    <property type="protein sequence ID" value="GAA0742026.1"/>
    <property type="molecule type" value="Genomic_DNA"/>
</dbReference>
<keyword evidence="1" id="KW-0472">Membrane</keyword>
<comment type="caution">
    <text evidence="2">The sequence shown here is derived from an EMBL/GenBank/DDBJ whole genome shotgun (WGS) entry which is preliminary data.</text>
</comment>
<feature type="transmembrane region" description="Helical" evidence="1">
    <location>
        <begin position="99"/>
        <end position="122"/>
    </location>
</feature>
<dbReference type="RefSeq" id="WP_343761878.1">
    <property type="nucleotide sequence ID" value="NZ_BAAACG010000010.1"/>
</dbReference>
<proteinExistence type="predicted"/>
<name>A0ABP3UYF8_9CLOT</name>
<evidence type="ECO:0000313" key="2">
    <source>
        <dbReference type="EMBL" id="GAA0742026.1"/>
    </source>
</evidence>
<evidence type="ECO:0000256" key="1">
    <source>
        <dbReference type="SAM" id="Phobius"/>
    </source>
</evidence>
<feature type="transmembrane region" description="Helical" evidence="1">
    <location>
        <begin position="142"/>
        <end position="165"/>
    </location>
</feature>
<keyword evidence="3" id="KW-1185">Reference proteome</keyword>
<feature type="transmembrane region" description="Helical" evidence="1">
    <location>
        <begin position="59"/>
        <end position="78"/>
    </location>
</feature>
<keyword evidence="1" id="KW-1133">Transmembrane helix</keyword>